<keyword evidence="2" id="KW-1185">Reference proteome</keyword>
<dbReference type="Proteomes" id="UP001054945">
    <property type="component" value="Unassembled WGS sequence"/>
</dbReference>
<dbReference type="AlphaFoldDB" id="A0AAV4P8K5"/>
<accession>A0AAV4P8K5</accession>
<protein>
    <submittedName>
        <fullName evidence="1">Uncharacterized protein</fullName>
    </submittedName>
</protein>
<feature type="non-terminal residue" evidence="1">
    <location>
        <position position="153"/>
    </location>
</feature>
<organism evidence="1 2">
    <name type="scientific">Caerostris extrusa</name>
    <name type="common">Bark spider</name>
    <name type="synonym">Caerostris bankana</name>
    <dbReference type="NCBI Taxonomy" id="172846"/>
    <lineage>
        <taxon>Eukaryota</taxon>
        <taxon>Metazoa</taxon>
        <taxon>Ecdysozoa</taxon>
        <taxon>Arthropoda</taxon>
        <taxon>Chelicerata</taxon>
        <taxon>Arachnida</taxon>
        <taxon>Araneae</taxon>
        <taxon>Araneomorphae</taxon>
        <taxon>Entelegynae</taxon>
        <taxon>Araneoidea</taxon>
        <taxon>Araneidae</taxon>
        <taxon>Caerostris</taxon>
    </lineage>
</organism>
<dbReference type="EMBL" id="BPLR01021719">
    <property type="protein sequence ID" value="GIX92813.1"/>
    <property type="molecule type" value="Genomic_DNA"/>
</dbReference>
<proteinExistence type="predicted"/>
<comment type="caution">
    <text evidence="1">The sequence shown here is derived from an EMBL/GenBank/DDBJ whole genome shotgun (WGS) entry which is preliminary data.</text>
</comment>
<reference evidence="1 2" key="1">
    <citation type="submission" date="2021-06" db="EMBL/GenBank/DDBJ databases">
        <title>Caerostris extrusa draft genome.</title>
        <authorList>
            <person name="Kono N."/>
            <person name="Arakawa K."/>
        </authorList>
    </citation>
    <scope>NUCLEOTIDE SEQUENCE [LARGE SCALE GENOMIC DNA]</scope>
</reference>
<evidence type="ECO:0000313" key="1">
    <source>
        <dbReference type="EMBL" id="GIX92813.1"/>
    </source>
</evidence>
<sequence length="153" mass="16772">MISTLAVLTGMALPPPFPAPPVLEGLKTSHQRKQNKEMVVNKSRFDGEVVMSLDDWLQQGASKSYGSIKKNCFWSIAVDEDIFSIINDLQLLVGQTSQSLSADLHQWSGEQTHFSWRPLCFAPFFAASIIPQPFHPPGHLGSGRAGRHGGMGL</sequence>
<evidence type="ECO:0000313" key="2">
    <source>
        <dbReference type="Proteomes" id="UP001054945"/>
    </source>
</evidence>
<name>A0AAV4P8K5_CAEEX</name>
<gene>
    <name evidence="1" type="ORF">CEXT_23431</name>
</gene>